<dbReference type="Proteomes" id="UP000259465">
    <property type="component" value="Chromosome"/>
</dbReference>
<dbReference type="RefSeq" id="WP_019101366.1">
    <property type="nucleotide sequence ID" value="NZ_CP031968.1"/>
</dbReference>
<dbReference type="EMBL" id="CP031968">
    <property type="protein sequence ID" value="AXT46632.1"/>
    <property type="molecule type" value="Genomic_DNA"/>
</dbReference>
<proteinExistence type="predicted"/>
<organism evidence="1 2">
    <name type="scientific">Chromobacterium rhizoryzae</name>
    <dbReference type="NCBI Taxonomy" id="1778675"/>
    <lineage>
        <taxon>Bacteria</taxon>
        <taxon>Pseudomonadati</taxon>
        <taxon>Pseudomonadota</taxon>
        <taxon>Betaproteobacteria</taxon>
        <taxon>Neisseriales</taxon>
        <taxon>Chromobacteriaceae</taxon>
        <taxon>Chromobacterium</taxon>
    </lineage>
</organism>
<dbReference type="AlphaFoldDB" id="A0AAD0W8R3"/>
<evidence type="ECO:0000313" key="1">
    <source>
        <dbReference type="EMBL" id="AXT46632.1"/>
    </source>
</evidence>
<protein>
    <submittedName>
        <fullName evidence="1">Uncharacterized protein</fullName>
    </submittedName>
</protein>
<keyword evidence="2" id="KW-1185">Reference proteome</keyword>
<name>A0AAD0W8R3_9NEIS</name>
<sequence length="334" mass="37461">MQNSIWTLEEIALLRQYYRRMPAEELQALLKRSASAIRAKANSLGLSGDRPRPVSPVQWTDDELALLGKVSDAEVAKQKGVSLDIARRARVRRGIPAAVPVEWRRWTKEQIALLGTMPDASLGKMLGRSQPAVREQRIRLGIAASVPHTVWTSEMDAMLGSASDREISARLGVPYQAVKYRRKHLGIQATRKPHTPRDWPQEVIDRLGKVPDVVIAQQMGVDGSAVSWKRRKLGIAPYRKPAKMKAVKDRRGVPKWEYVSTLNQPEFYRAMSAHHQAVTGKPLTHATLSGLCMWSVSRLQKWFTPGSAQQPLALPVRHHIWLAVCHGITERDPG</sequence>
<reference evidence="1 2" key="1">
    <citation type="submission" date="2018-08" db="EMBL/GenBank/DDBJ databases">
        <title>Complete genome sequence of JP2-74.</title>
        <authorList>
            <person name="Wu L."/>
        </authorList>
    </citation>
    <scope>NUCLEOTIDE SEQUENCE [LARGE SCALE GENOMIC DNA]</scope>
    <source>
        <strain evidence="1 2">JP2-74</strain>
    </source>
</reference>
<gene>
    <name evidence="1" type="ORF">D1345_10710</name>
</gene>
<evidence type="ECO:0000313" key="2">
    <source>
        <dbReference type="Proteomes" id="UP000259465"/>
    </source>
</evidence>
<accession>A0AAD0W8R3</accession>
<dbReference type="KEGG" id="crz:D1345_10710"/>